<sequence>MMRGLLTGLCLAAGALLCGGTAAATGAPTGAEPAVRTHTLVIGKVSSNPRKHYLRLKPMVDYVAERMGDLGITRGEVLMARDNAQMIQYLREGRVDWVTETLYSAVLYERAGVAESILRKWKKGVAEYRTLFFTRMDSDIRTPADLRGRRLGLEDPGSTTAFFEPLMILRDEGLEAVPLSGPRVAPPPDKVGYALAGGEINLATWVYKGLVDAAAYNDLDWNNPDHTPEALRRELRVFHVSEPLPRAIELVRSSLDPRVRTRLIELLLAAAEDPEARSVLWSYQRTSRFERIDGEMRGAIRAYHGVLDDDDGGGEP</sequence>
<evidence type="ECO:0000313" key="2">
    <source>
        <dbReference type="EMBL" id="RCX28055.1"/>
    </source>
</evidence>
<dbReference type="Proteomes" id="UP000252707">
    <property type="component" value="Unassembled WGS sequence"/>
</dbReference>
<reference evidence="2 3" key="1">
    <citation type="submission" date="2018-07" db="EMBL/GenBank/DDBJ databases">
        <title>Genomic Encyclopedia of Type Strains, Phase IV (KMG-IV): sequencing the most valuable type-strain genomes for metagenomic binning, comparative biology and taxonomic classification.</title>
        <authorList>
            <person name="Goeker M."/>
        </authorList>
    </citation>
    <scope>NUCLEOTIDE SEQUENCE [LARGE SCALE GENOMIC DNA]</scope>
    <source>
        <strain evidence="2 3">DSM 26407</strain>
    </source>
</reference>
<dbReference type="PANTHER" id="PTHR35841">
    <property type="entry name" value="PHOSPHONATES-BINDING PERIPLASMIC PROTEIN"/>
    <property type="match status" value="1"/>
</dbReference>
<comment type="caution">
    <text evidence="2">The sequence shown here is derived from an EMBL/GenBank/DDBJ whole genome shotgun (WGS) entry which is preliminary data.</text>
</comment>
<dbReference type="AlphaFoldDB" id="A0A369C4G4"/>
<dbReference type="PANTHER" id="PTHR35841:SF1">
    <property type="entry name" value="PHOSPHONATES-BINDING PERIPLASMIC PROTEIN"/>
    <property type="match status" value="1"/>
</dbReference>
<feature type="signal peptide" evidence="1">
    <location>
        <begin position="1"/>
        <end position="24"/>
    </location>
</feature>
<organism evidence="2 3">
    <name type="scientific">Thioalbus denitrificans</name>
    <dbReference type="NCBI Taxonomy" id="547122"/>
    <lineage>
        <taxon>Bacteria</taxon>
        <taxon>Pseudomonadati</taxon>
        <taxon>Pseudomonadota</taxon>
        <taxon>Gammaproteobacteria</taxon>
        <taxon>Chromatiales</taxon>
        <taxon>Ectothiorhodospiraceae</taxon>
        <taxon>Thioalbus</taxon>
    </lineage>
</organism>
<keyword evidence="3" id="KW-1185">Reference proteome</keyword>
<keyword evidence="1" id="KW-0732">Signal</keyword>
<proteinExistence type="predicted"/>
<evidence type="ECO:0000256" key="1">
    <source>
        <dbReference type="SAM" id="SignalP"/>
    </source>
</evidence>
<dbReference type="EMBL" id="QPJY01000008">
    <property type="protein sequence ID" value="RCX28055.1"/>
    <property type="molecule type" value="Genomic_DNA"/>
</dbReference>
<gene>
    <name evidence="2" type="ORF">DFQ59_10883</name>
</gene>
<protein>
    <submittedName>
        <fullName evidence="2">Phosphonate transport system substrate-binding protein</fullName>
    </submittedName>
</protein>
<dbReference type="Gene3D" id="3.40.190.10">
    <property type="entry name" value="Periplasmic binding protein-like II"/>
    <property type="match status" value="2"/>
</dbReference>
<evidence type="ECO:0000313" key="3">
    <source>
        <dbReference type="Proteomes" id="UP000252707"/>
    </source>
</evidence>
<feature type="chain" id="PRO_5016960557" evidence="1">
    <location>
        <begin position="25"/>
        <end position="316"/>
    </location>
</feature>
<dbReference type="SUPFAM" id="SSF53850">
    <property type="entry name" value="Periplasmic binding protein-like II"/>
    <property type="match status" value="1"/>
</dbReference>
<accession>A0A369C4G4</accession>
<dbReference type="Pfam" id="PF12974">
    <property type="entry name" value="Phosphonate-bd"/>
    <property type="match status" value="1"/>
</dbReference>
<name>A0A369C4G4_9GAMM</name>